<dbReference type="SUPFAM" id="SSF53383">
    <property type="entry name" value="PLP-dependent transferases"/>
    <property type="match status" value="1"/>
</dbReference>
<evidence type="ECO:0000256" key="5">
    <source>
        <dbReference type="ARBA" id="ARBA00023239"/>
    </source>
</evidence>
<dbReference type="Gene3D" id="3.40.640.10">
    <property type="entry name" value="Type I PLP-dependent aspartate aminotransferase-like (Major domain)"/>
    <property type="match status" value="1"/>
</dbReference>
<dbReference type="InterPro" id="IPR015421">
    <property type="entry name" value="PyrdxlP-dep_Trfase_major"/>
</dbReference>
<dbReference type="InterPro" id="IPR008286">
    <property type="entry name" value="Prn/Lys/Arg_de-COase_C"/>
</dbReference>
<dbReference type="Proteomes" id="UP000469424">
    <property type="component" value="Unassembled WGS sequence"/>
</dbReference>
<dbReference type="Gene3D" id="3.90.105.10">
    <property type="entry name" value="Molybdopterin biosynthesis moea protein, domain 2"/>
    <property type="match status" value="1"/>
</dbReference>
<dbReference type="InterPro" id="IPR000310">
    <property type="entry name" value="Orn/Lys/Arg_deCO2ase_major_dom"/>
</dbReference>
<evidence type="ECO:0000259" key="7">
    <source>
        <dbReference type="Pfam" id="PF03711"/>
    </source>
</evidence>
<keyword evidence="4" id="KW-0663">Pyridoxal phosphate</keyword>
<feature type="domain" description="Orn/Lys/Arg decarboxylase C-terminal" evidence="7">
    <location>
        <begin position="406"/>
        <end position="449"/>
    </location>
</feature>
<dbReference type="PANTHER" id="PTHR43277:SF3">
    <property type="entry name" value="DECARBOXYLASE, PUTATIVE-RELATED"/>
    <property type="match status" value="1"/>
</dbReference>
<protein>
    <submittedName>
        <fullName evidence="8">Aminotransferase class V-fold PLP-dependent enzyme</fullName>
    </submittedName>
</protein>
<dbReference type="InterPro" id="IPR015424">
    <property type="entry name" value="PyrdxlP-dep_Trfase"/>
</dbReference>
<comment type="cofactor">
    <cofactor evidence="1">
        <name>pyridoxal 5'-phosphate</name>
        <dbReference type="ChEBI" id="CHEBI:597326"/>
    </cofactor>
</comment>
<feature type="domain" description="Orn/Lys/Arg decarboxylases family 1 pyridoxal-P attachment site" evidence="6">
    <location>
        <begin position="7"/>
        <end position="284"/>
    </location>
</feature>
<dbReference type="RefSeq" id="WP_154554562.1">
    <property type="nucleotide sequence ID" value="NZ_JAQXUZ010000010.1"/>
</dbReference>
<evidence type="ECO:0000313" key="8">
    <source>
        <dbReference type="EMBL" id="MST71002.1"/>
    </source>
</evidence>
<comment type="similarity">
    <text evidence="2">Belongs to the Orn/Lys/Arg decarboxylase class-I family.</text>
</comment>
<dbReference type="EMBL" id="VUNA01000011">
    <property type="protein sequence ID" value="MST71002.1"/>
    <property type="molecule type" value="Genomic_DNA"/>
</dbReference>
<evidence type="ECO:0000256" key="2">
    <source>
        <dbReference type="ARBA" id="ARBA00010671"/>
    </source>
</evidence>
<dbReference type="Pfam" id="PF01276">
    <property type="entry name" value="OKR_DC_1"/>
    <property type="match status" value="1"/>
</dbReference>
<reference evidence="8 9" key="1">
    <citation type="submission" date="2019-08" db="EMBL/GenBank/DDBJ databases">
        <title>In-depth cultivation of the pig gut microbiome towards novel bacterial diversity and tailored functional studies.</title>
        <authorList>
            <person name="Wylensek D."/>
            <person name="Hitch T.C.A."/>
            <person name="Clavel T."/>
        </authorList>
    </citation>
    <scope>NUCLEOTIDE SEQUENCE [LARGE SCALE GENOMIC DNA]</scope>
    <source>
        <strain evidence="8 9">WCA-MUC-591-APC-4B</strain>
    </source>
</reference>
<keyword evidence="9" id="KW-1185">Reference proteome</keyword>
<dbReference type="InterPro" id="IPR052357">
    <property type="entry name" value="Orn_Lys_Arg_decarboxylase-I"/>
</dbReference>
<keyword evidence="3" id="KW-0210">Decarboxylase</keyword>
<keyword evidence="8" id="KW-0808">Transferase</keyword>
<organism evidence="8 9">
    <name type="scientific">Mogibacterium kristiansenii</name>
    <dbReference type="NCBI Taxonomy" id="2606708"/>
    <lineage>
        <taxon>Bacteria</taxon>
        <taxon>Bacillati</taxon>
        <taxon>Bacillota</taxon>
        <taxon>Clostridia</taxon>
        <taxon>Peptostreptococcales</taxon>
        <taxon>Anaerovoracaceae</taxon>
        <taxon>Mogibacterium</taxon>
    </lineage>
</organism>
<dbReference type="Pfam" id="PF03711">
    <property type="entry name" value="OKR_DC_1_C"/>
    <property type="match status" value="1"/>
</dbReference>
<dbReference type="GO" id="GO:0016831">
    <property type="term" value="F:carboxy-lyase activity"/>
    <property type="evidence" value="ECO:0007669"/>
    <property type="project" value="UniProtKB-KW"/>
</dbReference>
<evidence type="ECO:0000313" key="9">
    <source>
        <dbReference type="Proteomes" id="UP000469424"/>
    </source>
</evidence>
<evidence type="ECO:0000259" key="6">
    <source>
        <dbReference type="Pfam" id="PF01276"/>
    </source>
</evidence>
<accession>A0A6N7X655</accession>
<proteinExistence type="inferred from homology"/>
<dbReference type="GO" id="GO:0008483">
    <property type="term" value="F:transaminase activity"/>
    <property type="evidence" value="ECO:0007669"/>
    <property type="project" value="UniProtKB-KW"/>
</dbReference>
<sequence>MNRRTVTDFLVEHKRQDPISFHMPGHKGRSRLYKELGYGDFLKNIMGSDITEIPGADALTRPESVIRRVMENYAALYGVRHTELLVNGSSTGLIASVLATVPRGGKLIMGRNSHKSVFSALRLGGIEPVYVKPLTDEKTGLQGAISPRDVAAALREHPDASAVLVTSPNYYGVLSEIEDIALEAHAAGKVLIVDQAHGAHLKFFDEGARKKRAAENLRADLVVNSTHKTLMSFTGTAILNVCSDRVDVSRISETVRMLQTTSPSYILMGSLDVNEKILRCGRELFQAWQSDLQYFYENYRSVTGLSVIENRELDRSKINLNMKPYGFGGERLAAELQEQNIWVEMVHGDYAMLMTGLGNERRDYEKLLEALQYISGKYGITENETGRSEDVLAFNLEQGPIPSIKERIPLAEAAGRRLYDSLIPYPPGIPLACPGEILTKEAVQYLQERVRRNETVIGVDETGYVCVAPEV</sequence>
<dbReference type="AlphaFoldDB" id="A0A6N7X655"/>
<gene>
    <name evidence="8" type="ORF">FYJ65_06600</name>
</gene>
<evidence type="ECO:0000256" key="3">
    <source>
        <dbReference type="ARBA" id="ARBA00022793"/>
    </source>
</evidence>
<evidence type="ECO:0000256" key="4">
    <source>
        <dbReference type="ARBA" id="ARBA00022898"/>
    </source>
</evidence>
<keyword evidence="8" id="KW-0032">Aminotransferase</keyword>
<evidence type="ECO:0000256" key="1">
    <source>
        <dbReference type="ARBA" id="ARBA00001933"/>
    </source>
</evidence>
<comment type="caution">
    <text evidence="8">The sequence shown here is derived from an EMBL/GenBank/DDBJ whole genome shotgun (WGS) entry which is preliminary data.</text>
</comment>
<dbReference type="PANTHER" id="PTHR43277">
    <property type="entry name" value="ARGININE DECARBOXYLASE"/>
    <property type="match status" value="1"/>
</dbReference>
<name>A0A6N7X655_9FIRM</name>
<keyword evidence="5" id="KW-0456">Lyase</keyword>